<accession>A0A6M8SPW7</accession>
<dbReference type="EC" id="2.7.7.7" evidence="9"/>
<evidence type="ECO:0000256" key="6">
    <source>
        <dbReference type="ARBA" id="ARBA00023236"/>
    </source>
</evidence>
<dbReference type="PRINTS" id="PR00726">
    <property type="entry name" value="LEXASERPTASE"/>
</dbReference>
<keyword evidence="9" id="KW-0548">Nucleotidyltransferase</keyword>
<sequence>MSLHLHPPIPAALEAKSLYLPVMGVSVSAGFPSPAEDWAEERVDLNQRYVQHPEATFYFTVAGDSMVSSLAERSIPDGATLIVDRALSAKHDDIVVAVIDGDFTVKRLYCRGARLALIAENPVYPPIVLGEEQELSIWGVVTAWIARPR</sequence>
<keyword evidence="3 7" id="KW-0378">Hydrolase</keyword>
<keyword evidence="9" id="KW-0808">Transferase</keyword>
<comment type="similarity">
    <text evidence="1 7">Belongs to the peptidase S24 family.</text>
</comment>
<evidence type="ECO:0000313" key="10">
    <source>
        <dbReference type="Proteomes" id="UP000504844"/>
    </source>
</evidence>
<evidence type="ECO:0000256" key="3">
    <source>
        <dbReference type="ARBA" id="ARBA00022801"/>
    </source>
</evidence>
<evidence type="ECO:0000256" key="1">
    <source>
        <dbReference type="ARBA" id="ARBA00007484"/>
    </source>
</evidence>
<evidence type="ECO:0000259" key="8">
    <source>
        <dbReference type="Pfam" id="PF00717"/>
    </source>
</evidence>
<name>A0A6M8SPW7_9NEIS</name>
<dbReference type="InterPro" id="IPR050077">
    <property type="entry name" value="LexA_repressor"/>
</dbReference>
<keyword evidence="2" id="KW-0227">DNA damage</keyword>
<dbReference type="Gene3D" id="2.10.109.10">
    <property type="entry name" value="Umud Fragment, subunit A"/>
    <property type="match status" value="1"/>
</dbReference>
<feature type="domain" description="Peptidase S24/S26A/S26B/S26C" evidence="8">
    <location>
        <begin position="21"/>
        <end position="141"/>
    </location>
</feature>
<dbReference type="GO" id="GO:0009432">
    <property type="term" value="P:SOS response"/>
    <property type="evidence" value="ECO:0007669"/>
    <property type="project" value="UniProtKB-KW"/>
</dbReference>
<dbReference type="GO" id="GO:0003887">
    <property type="term" value="F:DNA-directed DNA polymerase activity"/>
    <property type="evidence" value="ECO:0007669"/>
    <property type="project" value="UniProtKB-EC"/>
</dbReference>
<dbReference type="AlphaFoldDB" id="A0A6M8SPW7"/>
<evidence type="ECO:0000313" key="9">
    <source>
        <dbReference type="EMBL" id="QKJ67312.1"/>
    </source>
</evidence>
<gene>
    <name evidence="9" type="primary">umuD</name>
    <name evidence="9" type="ORF">HQN60_11720</name>
</gene>
<dbReference type="Pfam" id="PF00717">
    <property type="entry name" value="Peptidase_S24"/>
    <property type="match status" value="1"/>
</dbReference>
<keyword evidence="4 7" id="KW-0068">Autocatalytic cleavage</keyword>
<dbReference type="InterPro" id="IPR015927">
    <property type="entry name" value="Peptidase_S24_S26A/B/C"/>
</dbReference>
<dbReference type="NCBIfam" id="NF007621">
    <property type="entry name" value="PRK10276.1"/>
    <property type="match status" value="1"/>
</dbReference>
<dbReference type="KEGG" id="dee:HQN60_11720"/>
<evidence type="ECO:0000256" key="2">
    <source>
        <dbReference type="ARBA" id="ARBA00022763"/>
    </source>
</evidence>
<dbReference type="PANTHER" id="PTHR33516:SF2">
    <property type="entry name" value="LEXA REPRESSOR-RELATED"/>
    <property type="match status" value="1"/>
</dbReference>
<dbReference type="GO" id="GO:0006281">
    <property type="term" value="P:DNA repair"/>
    <property type="evidence" value="ECO:0007669"/>
    <property type="project" value="UniProtKB-KW"/>
</dbReference>
<dbReference type="SUPFAM" id="SSF51306">
    <property type="entry name" value="LexA/Signal peptidase"/>
    <property type="match status" value="1"/>
</dbReference>
<organism evidence="9 10">
    <name type="scientific">Deefgea piscis</name>
    <dbReference type="NCBI Taxonomy" id="2739061"/>
    <lineage>
        <taxon>Bacteria</taxon>
        <taxon>Pseudomonadati</taxon>
        <taxon>Pseudomonadota</taxon>
        <taxon>Betaproteobacteria</taxon>
        <taxon>Neisseriales</taxon>
        <taxon>Chitinibacteraceae</taxon>
        <taxon>Deefgea</taxon>
    </lineage>
</organism>
<proteinExistence type="inferred from homology"/>
<keyword evidence="10" id="KW-1185">Reference proteome</keyword>
<dbReference type="RefSeq" id="WP_173533815.1">
    <property type="nucleotide sequence ID" value="NZ_CP054143.1"/>
</dbReference>
<evidence type="ECO:0000256" key="5">
    <source>
        <dbReference type="ARBA" id="ARBA00023204"/>
    </source>
</evidence>
<protein>
    <submittedName>
        <fullName evidence="9">Translesion error-prone DNA polymerase V autoproteolytic subunit</fullName>
        <ecNumber evidence="9">2.7.7.7</ecNumber>
    </submittedName>
</protein>
<dbReference type="InterPro" id="IPR036286">
    <property type="entry name" value="LexA/Signal_pep-like_sf"/>
</dbReference>
<dbReference type="InterPro" id="IPR006197">
    <property type="entry name" value="Peptidase_S24_LexA"/>
</dbReference>
<reference evidence="9 10" key="1">
    <citation type="submission" date="2020-05" db="EMBL/GenBank/DDBJ databases">
        <title>Complete genome sequence of Deefgea sp. D17.</title>
        <authorList>
            <person name="Bae J.-W."/>
            <person name="Han J.E."/>
        </authorList>
    </citation>
    <scope>NUCLEOTIDE SEQUENCE [LARGE SCALE GENOMIC DNA]</scope>
    <source>
        <strain evidence="9 10">D17</strain>
    </source>
</reference>
<evidence type="ECO:0000256" key="4">
    <source>
        <dbReference type="ARBA" id="ARBA00022813"/>
    </source>
</evidence>
<evidence type="ECO:0000256" key="7">
    <source>
        <dbReference type="RuleBase" id="RU003991"/>
    </source>
</evidence>
<dbReference type="GO" id="GO:0003677">
    <property type="term" value="F:DNA binding"/>
    <property type="evidence" value="ECO:0007669"/>
    <property type="project" value="InterPro"/>
</dbReference>
<dbReference type="InterPro" id="IPR039418">
    <property type="entry name" value="LexA-like"/>
</dbReference>
<dbReference type="CDD" id="cd06529">
    <property type="entry name" value="S24_LexA-like"/>
    <property type="match status" value="1"/>
</dbReference>
<dbReference type="GO" id="GO:0006355">
    <property type="term" value="P:regulation of DNA-templated transcription"/>
    <property type="evidence" value="ECO:0007669"/>
    <property type="project" value="InterPro"/>
</dbReference>
<dbReference type="GO" id="GO:0016787">
    <property type="term" value="F:hydrolase activity"/>
    <property type="evidence" value="ECO:0007669"/>
    <property type="project" value="UniProtKB-KW"/>
</dbReference>
<keyword evidence="5" id="KW-0234">DNA repair</keyword>
<dbReference type="PANTHER" id="PTHR33516">
    <property type="entry name" value="LEXA REPRESSOR"/>
    <property type="match status" value="1"/>
</dbReference>
<dbReference type="Proteomes" id="UP000504844">
    <property type="component" value="Chromosome"/>
</dbReference>
<dbReference type="EMBL" id="CP054143">
    <property type="protein sequence ID" value="QKJ67312.1"/>
    <property type="molecule type" value="Genomic_DNA"/>
</dbReference>
<keyword evidence="6" id="KW-0742">SOS response</keyword>